<feature type="transmembrane region" description="Helical" evidence="1">
    <location>
        <begin position="6"/>
        <end position="28"/>
    </location>
</feature>
<comment type="caution">
    <text evidence="2">The sequence shown here is derived from an EMBL/GenBank/DDBJ whole genome shotgun (WGS) entry which is preliminary data.</text>
</comment>
<accession>A0A6M0QAQ0</accession>
<dbReference type="Pfam" id="PF16951">
    <property type="entry name" value="MaAIMP_sms"/>
    <property type="match status" value="1"/>
</dbReference>
<protein>
    <submittedName>
        <fullName evidence="2">Methionine/alanine import family NSS transporter small subunit</fullName>
    </submittedName>
</protein>
<organism evidence="2 3">
    <name type="scientific">Bacillus mesophilus</name>
    <dbReference type="NCBI Taxonomy" id="1808955"/>
    <lineage>
        <taxon>Bacteria</taxon>
        <taxon>Bacillati</taxon>
        <taxon>Bacillota</taxon>
        <taxon>Bacilli</taxon>
        <taxon>Bacillales</taxon>
        <taxon>Bacillaceae</taxon>
        <taxon>Bacillus</taxon>
    </lineage>
</organism>
<keyword evidence="1" id="KW-0472">Membrane</keyword>
<dbReference type="InterPro" id="IPR031596">
    <property type="entry name" value="MaAIMP_sms"/>
</dbReference>
<proteinExistence type="predicted"/>
<dbReference type="NCBIfam" id="NF033493">
    <property type="entry name" value="MetS_like_NSS"/>
    <property type="match status" value="1"/>
</dbReference>
<evidence type="ECO:0000256" key="1">
    <source>
        <dbReference type="SAM" id="Phobius"/>
    </source>
</evidence>
<keyword evidence="1" id="KW-0812">Transmembrane</keyword>
<dbReference type="RefSeq" id="WP_163179576.1">
    <property type="nucleotide sequence ID" value="NZ_JAAIWM010000003.1"/>
</dbReference>
<gene>
    <name evidence="2" type="ORF">G4D63_10265</name>
</gene>
<evidence type="ECO:0000313" key="3">
    <source>
        <dbReference type="Proteomes" id="UP000481043"/>
    </source>
</evidence>
<dbReference type="EMBL" id="JAAIWM010000003">
    <property type="protein sequence ID" value="NEY72108.1"/>
    <property type="molecule type" value="Genomic_DNA"/>
</dbReference>
<dbReference type="AlphaFoldDB" id="A0A6M0QAQ0"/>
<name>A0A6M0QAQ0_9BACI</name>
<evidence type="ECO:0000313" key="2">
    <source>
        <dbReference type="EMBL" id="NEY72108.1"/>
    </source>
</evidence>
<sequence length="35" mass="3571">MGASAVFMMVLGIVIIWGGLAASITHAVKKAKQNG</sequence>
<reference evidence="2 3" key="1">
    <citation type="submission" date="2020-02" db="EMBL/GenBank/DDBJ databases">
        <title>Bacillus aquiflavi sp. nov., isolated from yellow water of strong flavor Chinese baijiu in Yibin region of China.</title>
        <authorList>
            <person name="Xie J."/>
        </authorList>
    </citation>
    <scope>NUCLEOTIDE SEQUENCE [LARGE SCALE GENOMIC DNA]</scope>
    <source>
        <strain evidence="2 3">SA4</strain>
    </source>
</reference>
<keyword evidence="1" id="KW-1133">Transmembrane helix</keyword>
<keyword evidence="3" id="KW-1185">Reference proteome</keyword>
<dbReference type="Proteomes" id="UP000481043">
    <property type="component" value="Unassembled WGS sequence"/>
</dbReference>